<dbReference type="GO" id="GO:0006098">
    <property type="term" value="P:pentose-phosphate shunt"/>
    <property type="evidence" value="ECO:0007669"/>
    <property type="project" value="UniProtKB-UniPathway"/>
</dbReference>
<name>A0A5C6ASG6_9BACT</name>
<reference evidence="9 10" key="1">
    <citation type="submission" date="2019-02" db="EMBL/GenBank/DDBJ databases">
        <title>Deep-cultivation of Planctomycetes and their phenomic and genomic characterization uncovers novel biology.</title>
        <authorList>
            <person name="Wiegand S."/>
            <person name="Jogler M."/>
            <person name="Boedeker C."/>
            <person name="Pinto D."/>
            <person name="Vollmers J."/>
            <person name="Rivas-Marin E."/>
            <person name="Kohn T."/>
            <person name="Peeters S.H."/>
            <person name="Heuer A."/>
            <person name="Rast P."/>
            <person name="Oberbeckmann S."/>
            <person name="Bunk B."/>
            <person name="Jeske O."/>
            <person name="Meyerdierks A."/>
            <person name="Storesund J.E."/>
            <person name="Kallscheuer N."/>
            <person name="Luecker S."/>
            <person name="Lage O.M."/>
            <person name="Pohl T."/>
            <person name="Merkel B.J."/>
            <person name="Hornburger P."/>
            <person name="Mueller R.-W."/>
            <person name="Bruemmer F."/>
            <person name="Labrenz M."/>
            <person name="Spormann A.M."/>
            <person name="Op Den Camp H."/>
            <person name="Overmann J."/>
            <person name="Amann R."/>
            <person name="Jetten M.S.M."/>
            <person name="Mascher T."/>
            <person name="Medema M.H."/>
            <person name="Devos D.P."/>
            <person name="Kaster A.-K."/>
            <person name="Ovreas L."/>
            <person name="Rohde M."/>
            <person name="Galperin M.Y."/>
            <person name="Jogler C."/>
        </authorList>
    </citation>
    <scope>NUCLEOTIDE SEQUENCE [LARGE SCALE GENOMIC DNA]</scope>
    <source>
        <strain evidence="9 10">Pla52n</strain>
    </source>
</reference>
<comment type="function">
    <text evidence="2 7">Hydrolysis of 6-phosphogluconolactone to 6-phosphogluconate.</text>
</comment>
<evidence type="ECO:0000256" key="7">
    <source>
        <dbReference type="RuleBase" id="RU365095"/>
    </source>
</evidence>
<dbReference type="RefSeq" id="WP_146520921.1">
    <property type="nucleotide sequence ID" value="NZ_CP151726.1"/>
</dbReference>
<protein>
    <recommendedName>
        <fullName evidence="6 7">6-phosphogluconolactonase</fullName>
        <shortName evidence="7">6PGL</shortName>
        <ecNumber evidence="5 7">3.1.1.31</ecNumber>
    </recommendedName>
</protein>
<dbReference type="NCBIfam" id="TIGR01198">
    <property type="entry name" value="pgl"/>
    <property type="match status" value="1"/>
</dbReference>
<evidence type="ECO:0000256" key="4">
    <source>
        <dbReference type="ARBA" id="ARBA00010662"/>
    </source>
</evidence>
<keyword evidence="10" id="KW-1185">Reference proteome</keyword>
<dbReference type="SUPFAM" id="SSF100950">
    <property type="entry name" value="NagB/RpiA/CoA transferase-like"/>
    <property type="match status" value="1"/>
</dbReference>
<keyword evidence="7 9" id="KW-0378">Hydrolase</keyword>
<organism evidence="9 10">
    <name type="scientific">Stieleria varia</name>
    <dbReference type="NCBI Taxonomy" id="2528005"/>
    <lineage>
        <taxon>Bacteria</taxon>
        <taxon>Pseudomonadati</taxon>
        <taxon>Planctomycetota</taxon>
        <taxon>Planctomycetia</taxon>
        <taxon>Pirellulales</taxon>
        <taxon>Pirellulaceae</taxon>
        <taxon>Stieleria</taxon>
    </lineage>
</organism>
<dbReference type="Gene3D" id="3.40.50.1360">
    <property type="match status" value="1"/>
</dbReference>
<dbReference type="InterPro" id="IPR005900">
    <property type="entry name" value="6-phosphogluconolactonase_DevB"/>
</dbReference>
<evidence type="ECO:0000256" key="1">
    <source>
        <dbReference type="ARBA" id="ARBA00000832"/>
    </source>
</evidence>
<dbReference type="Proteomes" id="UP000320176">
    <property type="component" value="Unassembled WGS sequence"/>
</dbReference>
<evidence type="ECO:0000313" key="10">
    <source>
        <dbReference type="Proteomes" id="UP000320176"/>
    </source>
</evidence>
<evidence type="ECO:0000256" key="2">
    <source>
        <dbReference type="ARBA" id="ARBA00002681"/>
    </source>
</evidence>
<evidence type="ECO:0000256" key="6">
    <source>
        <dbReference type="ARBA" id="ARBA00020337"/>
    </source>
</evidence>
<comment type="caution">
    <text evidence="9">The sequence shown here is derived from an EMBL/GenBank/DDBJ whole genome shotgun (WGS) entry which is preliminary data.</text>
</comment>
<dbReference type="EC" id="3.1.1.31" evidence="5 7"/>
<dbReference type="Pfam" id="PF01182">
    <property type="entry name" value="Glucosamine_iso"/>
    <property type="match status" value="1"/>
</dbReference>
<dbReference type="PANTHER" id="PTHR11054">
    <property type="entry name" value="6-PHOSPHOGLUCONOLACTONASE"/>
    <property type="match status" value="1"/>
</dbReference>
<dbReference type="InterPro" id="IPR037171">
    <property type="entry name" value="NagB/RpiA_transferase-like"/>
</dbReference>
<proteinExistence type="inferred from homology"/>
<feature type="domain" description="Glucosamine/galactosamine-6-phosphate isomerase" evidence="8">
    <location>
        <begin position="12"/>
        <end position="222"/>
    </location>
</feature>
<sequence length="232" mass="25918">MTPFEPFPDVPTLQSALVNDFCALARRCVEANGTFNVSLSGGSTPKVVYERLRDEDLPWASIHWFWGDERNVPHDHEDSNCRMVHQALLDHVPVPSGNVHPVPVQVNDPAAAALEYDQTLREHFAGQLPSWDLVLLGMGDDAHTASLFPETQALQCTDRLFVENWVPKFDAFRYTLCADAINSGQNIWFVITGSAKQAAMRQVLSTNHQPHLYPSQLIKPTQWYVSADAVPA</sequence>
<evidence type="ECO:0000313" key="9">
    <source>
        <dbReference type="EMBL" id="TWU02630.1"/>
    </source>
</evidence>
<accession>A0A5C6ASG6</accession>
<dbReference type="AlphaFoldDB" id="A0A5C6ASG6"/>
<dbReference type="GO" id="GO:0017057">
    <property type="term" value="F:6-phosphogluconolactonase activity"/>
    <property type="evidence" value="ECO:0007669"/>
    <property type="project" value="UniProtKB-UniRule"/>
</dbReference>
<comment type="similarity">
    <text evidence="4 7">Belongs to the glucosamine/galactosamine-6-phosphate isomerase family. 6-phosphogluconolactonase subfamily.</text>
</comment>
<evidence type="ECO:0000259" key="8">
    <source>
        <dbReference type="Pfam" id="PF01182"/>
    </source>
</evidence>
<dbReference type="EMBL" id="SJPN01000004">
    <property type="protein sequence ID" value="TWU02630.1"/>
    <property type="molecule type" value="Genomic_DNA"/>
</dbReference>
<evidence type="ECO:0000256" key="5">
    <source>
        <dbReference type="ARBA" id="ARBA00013198"/>
    </source>
</evidence>
<dbReference type="InterPro" id="IPR006148">
    <property type="entry name" value="Glc/Gal-6P_isomerase"/>
</dbReference>
<dbReference type="UniPathway" id="UPA00115">
    <property type="reaction ID" value="UER00409"/>
</dbReference>
<comment type="pathway">
    <text evidence="3 7">Carbohydrate degradation; pentose phosphate pathway; D-ribulose 5-phosphate from D-glucose 6-phosphate (oxidative stage): step 2/3.</text>
</comment>
<dbReference type="GO" id="GO:0005975">
    <property type="term" value="P:carbohydrate metabolic process"/>
    <property type="evidence" value="ECO:0007669"/>
    <property type="project" value="UniProtKB-UniRule"/>
</dbReference>
<dbReference type="PANTHER" id="PTHR11054:SF0">
    <property type="entry name" value="6-PHOSPHOGLUCONOLACTONASE"/>
    <property type="match status" value="1"/>
</dbReference>
<dbReference type="InterPro" id="IPR039104">
    <property type="entry name" value="6PGL"/>
</dbReference>
<evidence type="ECO:0000256" key="3">
    <source>
        <dbReference type="ARBA" id="ARBA00004961"/>
    </source>
</evidence>
<gene>
    <name evidence="9" type="primary">pgl_2</name>
    <name evidence="7" type="synonym">pgl</name>
    <name evidence="9" type="ORF">Pla52n_36860</name>
</gene>
<dbReference type="OrthoDB" id="9810967at2"/>
<comment type="catalytic activity">
    <reaction evidence="1 7">
        <text>6-phospho-D-glucono-1,5-lactone + H2O = 6-phospho-D-gluconate + H(+)</text>
        <dbReference type="Rhea" id="RHEA:12556"/>
        <dbReference type="ChEBI" id="CHEBI:15377"/>
        <dbReference type="ChEBI" id="CHEBI:15378"/>
        <dbReference type="ChEBI" id="CHEBI:57955"/>
        <dbReference type="ChEBI" id="CHEBI:58759"/>
        <dbReference type="EC" id="3.1.1.31"/>
    </reaction>
</comment>
<dbReference type="CDD" id="cd01400">
    <property type="entry name" value="6PGL"/>
    <property type="match status" value="1"/>
</dbReference>